<dbReference type="PANTHER" id="PTHR38787:SF3">
    <property type="entry name" value="REGULATORY P DOMAIN-CONTAINING PROTEIN"/>
    <property type="match status" value="1"/>
</dbReference>
<evidence type="ECO:0000256" key="2">
    <source>
        <dbReference type="SAM" id="SignalP"/>
    </source>
</evidence>
<keyword evidence="4" id="KW-1185">Reference proteome</keyword>
<dbReference type="GO" id="GO:0005576">
    <property type="term" value="C:extracellular region"/>
    <property type="evidence" value="ECO:0007669"/>
    <property type="project" value="TreeGrafter"/>
</dbReference>
<dbReference type="GO" id="GO:0005509">
    <property type="term" value="F:calcium ion binding"/>
    <property type="evidence" value="ECO:0007669"/>
    <property type="project" value="InterPro"/>
</dbReference>
<proteinExistence type="predicted"/>
<dbReference type="NCBIfam" id="TIGR04312">
    <property type="entry name" value="choice_anch_B"/>
    <property type="match status" value="1"/>
</dbReference>
<evidence type="ECO:0000313" key="3">
    <source>
        <dbReference type="EMBL" id="KFB01464.1"/>
    </source>
</evidence>
<dbReference type="InterPro" id="IPR013211">
    <property type="entry name" value="LVIVD"/>
</dbReference>
<dbReference type="Pfam" id="PF08309">
    <property type="entry name" value="LVIVD"/>
    <property type="match status" value="2"/>
</dbReference>
<protein>
    <submittedName>
        <fullName evidence="3">Regulator</fullName>
    </submittedName>
</protein>
<dbReference type="InterPro" id="IPR027589">
    <property type="entry name" value="Choice_anch_B"/>
</dbReference>
<dbReference type="RefSeq" id="WP_036120714.1">
    <property type="nucleotide sequence ID" value="NZ_BMET01000001.1"/>
</dbReference>
<dbReference type="PANTHER" id="PTHR38787">
    <property type="entry name" value="REGULATORY P DOMAIN-CONTAINING PROTEIN"/>
    <property type="match status" value="1"/>
</dbReference>
<sequence length="449" mass="48978">MKYAFAYITLLLVITTATLTSCSNDDGPTNTIVDTDNDGIPDSEDNCPNTANANQTDTNNNGIGDACETNGLQPLAPCVNGMAGIYPCNGYDLMGQMPLETLAEANARGNDCWGWTDPITNIEYALVGSTHGTAFVDISNPTQPRLVGKLASANPGDQGNIWRDIKVYNNHAFIVSEATNYGMQVFDLTRLRNISQPQDFTADTHFTEFGSAHNIVINEASGYAYIVGTSRSGTYAGGPLFINIQDPLNPVSEGGLHDYAHDAQVVIYSGPDTEHHGKEILIGSNEDEIVIADVSNKSNPVVISTIAGYSNIGYVHQGWFTTNMTYFILGDELDELQYGNNTRSLVFDFSDLDNPEFHMEYLGPTTAIDHNGYVKNDTFFQANYSAGVRFIDVSSLEAASMTEIGFFDTYPENNSANFQGAWSVYPYFSSGNIVVSDIDRGLFVIRKQD</sequence>
<dbReference type="Proteomes" id="UP000028521">
    <property type="component" value="Unassembled WGS sequence"/>
</dbReference>
<accession>A0A084TL78</accession>
<keyword evidence="1 2" id="KW-0732">Signal</keyword>
<dbReference type="GO" id="GO:0007155">
    <property type="term" value="P:cell adhesion"/>
    <property type="evidence" value="ECO:0007669"/>
    <property type="project" value="InterPro"/>
</dbReference>
<reference evidence="4" key="2">
    <citation type="submission" date="2014-07" db="EMBL/GenBank/DDBJ databases">
        <title>Genome sequence of Mangrovimonas yunxiaonensis.</title>
        <authorList>
            <person name="Li Y."/>
            <person name="Zheng T."/>
        </authorList>
    </citation>
    <scope>NUCLEOTIDE SEQUENCE [LARGE SCALE GENOMIC DNA]</scope>
    <source>
        <strain evidence="4">LY01</strain>
    </source>
</reference>
<dbReference type="eggNOG" id="COG5276">
    <property type="taxonomic scope" value="Bacteria"/>
</dbReference>
<feature type="chain" id="PRO_5001782921" evidence="2">
    <location>
        <begin position="20"/>
        <end position="449"/>
    </location>
</feature>
<name>A0A084TL78_9FLAO</name>
<evidence type="ECO:0000313" key="4">
    <source>
        <dbReference type="Proteomes" id="UP000028521"/>
    </source>
</evidence>
<feature type="signal peptide" evidence="2">
    <location>
        <begin position="1"/>
        <end position="19"/>
    </location>
</feature>
<reference evidence="3 4" key="1">
    <citation type="journal article" date="2014" name="Genome Announc.">
        <title>Draft Genome Sequence of the Algicidal Bacterium Mangrovimonas yunxiaonensis Strain LY01.</title>
        <authorList>
            <person name="Li Y."/>
            <person name="Zhu H."/>
            <person name="Li C."/>
            <person name="Zhang H."/>
            <person name="Chen Z."/>
            <person name="Zheng W."/>
            <person name="Xu H."/>
            <person name="Zheng T."/>
        </authorList>
    </citation>
    <scope>NUCLEOTIDE SEQUENCE [LARGE SCALE GENOMIC DNA]</scope>
    <source>
        <strain evidence="3 4">LY01</strain>
    </source>
</reference>
<dbReference type="EMBL" id="JPFK01000005">
    <property type="protein sequence ID" value="KFB01464.1"/>
    <property type="molecule type" value="Genomic_DNA"/>
</dbReference>
<dbReference type="InterPro" id="IPR028974">
    <property type="entry name" value="TSP_type-3_rpt"/>
</dbReference>
<dbReference type="AlphaFoldDB" id="A0A084TL78"/>
<dbReference type="Pfam" id="PF02412">
    <property type="entry name" value="TSP_3"/>
    <property type="match status" value="2"/>
</dbReference>
<dbReference type="STRING" id="1197477.IA57_06445"/>
<dbReference type="Gene3D" id="4.10.1080.10">
    <property type="entry name" value="TSP type-3 repeat"/>
    <property type="match status" value="1"/>
</dbReference>
<dbReference type="InterPro" id="IPR003367">
    <property type="entry name" value="Thrombospondin_3-like_rpt"/>
</dbReference>
<comment type="caution">
    <text evidence="3">The sequence shown here is derived from an EMBL/GenBank/DDBJ whole genome shotgun (WGS) entry which is preliminary data.</text>
</comment>
<evidence type="ECO:0000256" key="1">
    <source>
        <dbReference type="ARBA" id="ARBA00022729"/>
    </source>
</evidence>
<dbReference type="SUPFAM" id="SSF103647">
    <property type="entry name" value="TSP type-3 repeat"/>
    <property type="match status" value="1"/>
</dbReference>
<dbReference type="OrthoDB" id="9815940at2"/>
<dbReference type="PROSITE" id="PS51257">
    <property type="entry name" value="PROKAR_LIPOPROTEIN"/>
    <property type="match status" value="1"/>
</dbReference>
<gene>
    <name evidence="3" type="ORF">IA57_06445</name>
</gene>
<organism evidence="3 4">
    <name type="scientific">Mangrovimonas yunxiaonensis</name>
    <dbReference type="NCBI Taxonomy" id="1197477"/>
    <lineage>
        <taxon>Bacteria</taxon>
        <taxon>Pseudomonadati</taxon>
        <taxon>Bacteroidota</taxon>
        <taxon>Flavobacteriia</taxon>
        <taxon>Flavobacteriales</taxon>
        <taxon>Flavobacteriaceae</taxon>
        <taxon>Mangrovimonas</taxon>
    </lineage>
</organism>